<dbReference type="GO" id="GO:0035695">
    <property type="term" value="P:mitophagy by internal vacuole formation"/>
    <property type="evidence" value="ECO:0007669"/>
    <property type="project" value="TreeGrafter"/>
</dbReference>
<feature type="region of interest" description="Disordered" evidence="1">
    <location>
        <begin position="25"/>
        <end position="69"/>
    </location>
</feature>
<dbReference type="Proteomes" id="UP000887566">
    <property type="component" value="Unplaced"/>
</dbReference>
<dbReference type="WBParaSite" id="PSAMB.scaffold74size85960.g1655.t1">
    <property type="protein sequence ID" value="PSAMB.scaffold74size85960.g1655.t1"/>
    <property type="gene ID" value="PSAMB.scaffold74size85960.g1655"/>
</dbReference>
<feature type="region of interest" description="Disordered" evidence="1">
    <location>
        <begin position="438"/>
        <end position="466"/>
    </location>
</feature>
<evidence type="ECO:0000313" key="2">
    <source>
        <dbReference type="Proteomes" id="UP000887566"/>
    </source>
</evidence>
<name>A0A914XDB0_9BILA</name>
<dbReference type="GO" id="GO:0005741">
    <property type="term" value="C:mitochondrial outer membrane"/>
    <property type="evidence" value="ECO:0007669"/>
    <property type="project" value="InterPro"/>
</dbReference>
<reference evidence="3" key="1">
    <citation type="submission" date="2022-11" db="UniProtKB">
        <authorList>
            <consortium name="WormBaseParasite"/>
        </authorList>
    </citation>
    <scope>IDENTIFICATION</scope>
</reference>
<keyword evidence="2" id="KW-1185">Reference proteome</keyword>
<proteinExistence type="predicted"/>
<evidence type="ECO:0000313" key="3">
    <source>
        <dbReference type="WBParaSite" id="PSAMB.scaffold74size85960.g1655.t1"/>
    </source>
</evidence>
<evidence type="ECO:0000256" key="1">
    <source>
        <dbReference type="SAM" id="MobiDB-lite"/>
    </source>
</evidence>
<dbReference type="AlphaFoldDB" id="A0A914XDB0"/>
<organism evidence="2 3">
    <name type="scientific">Plectus sambesii</name>
    <dbReference type="NCBI Taxonomy" id="2011161"/>
    <lineage>
        <taxon>Eukaryota</taxon>
        <taxon>Metazoa</taxon>
        <taxon>Ecdysozoa</taxon>
        <taxon>Nematoda</taxon>
        <taxon>Chromadorea</taxon>
        <taxon>Plectida</taxon>
        <taxon>Plectina</taxon>
        <taxon>Plectoidea</taxon>
        <taxon>Plectidae</taxon>
        <taxon>Plectus</taxon>
    </lineage>
</organism>
<dbReference type="InterPro" id="IPR026169">
    <property type="entry name" value="MIEAP"/>
</dbReference>
<dbReference type="PANTHER" id="PTHR21771:SF1">
    <property type="entry name" value="MITOCHONDRIA-EATING PROTEIN"/>
    <property type="match status" value="1"/>
</dbReference>
<accession>A0A914XDB0</accession>
<feature type="compositionally biased region" description="Pro residues" evidence="1">
    <location>
        <begin position="43"/>
        <end position="52"/>
    </location>
</feature>
<dbReference type="PANTHER" id="PTHR21771">
    <property type="entry name" value="MITOCHONDRIA-EATING PROTEIN-RELATED"/>
    <property type="match status" value="1"/>
</dbReference>
<sequence length="692" mass="76591">METATRRAAGWVFLGSSPFTTIPIHSVSKGGADPTADGVPSPAHAPPIPPSGNGPNSPQSALSLPGHDEPFGMIRNTDRAFSMRTKRAPPPPVGALLARHSRAVIDSRLLSELAQQTRLFDDINDATALLERLPPVLQLIDALPESLPLLDAIYVKCHQLKRFGSSAFPVRALRPENILTQVLWWLAHAEDECIVVSNQQISRLSSRSSPPYSLLDTSSRRPDTAAFKFAIMLPHLQSLLRIIHMECGDLLDEVRAERDRLNEALEALGLHGLVNCSGDRLIRLADAARIELTNHHNRLKSLVGQLEKCTSVIKTKGWSINSSAGRPVPTRASHQRQMTLRVTEVCERMAQNEGIREILTEAVENNELDSLLRIVGKRVTSDKNLLTRFHALKSSIPPGYAVIETDPVVAKVLVRFKAAYDKLLTLAPTATPTTRIRADDSGVGLDDSDRGLSCSSSDTIDGPDSPALVVKRRTRLSGPVAQQLKARNLLLSQPAHHRSLNELPVERSALLKPVKSLSNLAISGTFEMYRQQNGRSTRSGSSTTENEEETAKLRNHINRLGAERLNFHQVDDPNMRLSLLIVLPLLFYVTAAYYSDGEEVGEPDIANEKRQMRASMVRFGKRAPSDRSAMVRFGKRAPSDRSAMVRFGRAPSDRSAMVRFGKRLSNEENEQRYYAHFNQDEQDREVPATNQL</sequence>
<protein>
    <submittedName>
        <fullName evidence="3">Uncharacterized protein</fullName>
    </submittedName>
</protein>
<dbReference type="GO" id="GO:0035694">
    <property type="term" value="P:mitochondrial protein catabolic process"/>
    <property type="evidence" value="ECO:0007669"/>
    <property type="project" value="InterPro"/>
</dbReference>